<dbReference type="SUPFAM" id="SSF56281">
    <property type="entry name" value="Metallo-hydrolase/oxidoreductase"/>
    <property type="match status" value="1"/>
</dbReference>
<gene>
    <name evidence="2" type="ORF">CFL01nite_05320</name>
</gene>
<organism evidence="2 3">
    <name type="scientific">Corynebacterium flavescens</name>
    <dbReference type="NCBI Taxonomy" id="28028"/>
    <lineage>
        <taxon>Bacteria</taxon>
        <taxon>Bacillati</taxon>
        <taxon>Actinomycetota</taxon>
        <taxon>Actinomycetes</taxon>
        <taxon>Mycobacteriales</taxon>
        <taxon>Corynebacteriaceae</taxon>
        <taxon>Corynebacterium</taxon>
    </lineage>
</organism>
<evidence type="ECO:0000313" key="3">
    <source>
        <dbReference type="Proteomes" id="UP000315353"/>
    </source>
</evidence>
<evidence type="ECO:0000313" key="2">
    <source>
        <dbReference type="EMBL" id="GEB97037.1"/>
    </source>
</evidence>
<dbReference type="Pfam" id="PF12706">
    <property type="entry name" value="Lactamase_B_2"/>
    <property type="match status" value="1"/>
</dbReference>
<sequence>MDLGSGTLAQLELHQDPCDAHITFSHLHADHCLDFPSLMVWRRFHPTAPAVSRNFCIGPKDTPVHLGRLSSDEVDGVDDMSDTFAFSPWVAGQRELIDEVYMTPFPVLHPIETYALRMEHSKTGKTIAYSGDSAYTESLIDAARGADIFLCEAAWGASSEGKAPNMHMSGADAGRLAREAGVAKLVLVHIQPWGDPQAALEAARAEFEGEIVLGAAGMEFEL</sequence>
<evidence type="ECO:0000259" key="1">
    <source>
        <dbReference type="Pfam" id="PF12706"/>
    </source>
</evidence>
<protein>
    <recommendedName>
        <fullName evidence="1">Metallo-beta-lactamase domain-containing protein</fullName>
    </recommendedName>
</protein>
<proteinExistence type="predicted"/>
<dbReference type="Gene3D" id="3.60.15.10">
    <property type="entry name" value="Ribonuclease Z/Hydroxyacylglutathione hydrolase-like"/>
    <property type="match status" value="1"/>
</dbReference>
<dbReference type="PANTHER" id="PTHR46018:SF4">
    <property type="entry name" value="METALLO-HYDROLASE YHFI-RELATED"/>
    <property type="match status" value="1"/>
</dbReference>
<dbReference type="InterPro" id="IPR036866">
    <property type="entry name" value="RibonucZ/Hydroxyglut_hydro"/>
</dbReference>
<dbReference type="EMBL" id="BJNB01000005">
    <property type="protein sequence ID" value="GEB97037.1"/>
    <property type="molecule type" value="Genomic_DNA"/>
</dbReference>
<comment type="caution">
    <text evidence="2">The sequence shown here is derived from an EMBL/GenBank/DDBJ whole genome shotgun (WGS) entry which is preliminary data.</text>
</comment>
<dbReference type="PANTHER" id="PTHR46018">
    <property type="entry name" value="ZINC PHOSPHODIESTERASE ELAC PROTEIN 1"/>
    <property type="match status" value="1"/>
</dbReference>
<name>A0AB73B5M3_CORFL</name>
<dbReference type="GO" id="GO:0042781">
    <property type="term" value="F:3'-tRNA processing endoribonuclease activity"/>
    <property type="evidence" value="ECO:0007669"/>
    <property type="project" value="TreeGrafter"/>
</dbReference>
<reference evidence="2 3" key="1">
    <citation type="submission" date="2019-06" db="EMBL/GenBank/DDBJ databases">
        <title>Whole genome shotgun sequence of Corynebacterium flavescens NBRC 14136.</title>
        <authorList>
            <person name="Hosoyama A."/>
            <person name="Uohara A."/>
            <person name="Ohji S."/>
            <person name="Ichikawa N."/>
        </authorList>
    </citation>
    <scope>NUCLEOTIDE SEQUENCE [LARGE SCALE GENOMIC DNA]</scope>
    <source>
        <strain evidence="2 3">NBRC 14136</strain>
    </source>
</reference>
<feature type="domain" description="Metallo-beta-lactamase" evidence="1">
    <location>
        <begin position="21"/>
        <end position="190"/>
    </location>
</feature>
<accession>A0AB73B5M3</accession>
<dbReference type="InterPro" id="IPR001279">
    <property type="entry name" value="Metallo-B-lactamas"/>
</dbReference>
<dbReference type="AlphaFoldDB" id="A0AB73B5M3"/>
<dbReference type="Proteomes" id="UP000315353">
    <property type="component" value="Unassembled WGS sequence"/>
</dbReference>